<dbReference type="InterPro" id="IPR026444">
    <property type="entry name" value="Secre_tail"/>
</dbReference>
<feature type="domain" description="Secretion system C-terminal sorting" evidence="1">
    <location>
        <begin position="642"/>
        <end position="719"/>
    </location>
</feature>
<comment type="caution">
    <text evidence="2">The sequence shown here is derived from an EMBL/GenBank/DDBJ whole genome shotgun (WGS) entry which is preliminary data.</text>
</comment>
<dbReference type="eggNOG" id="COG2353">
    <property type="taxonomic scope" value="Bacteria"/>
</dbReference>
<dbReference type="Pfam" id="PF18962">
    <property type="entry name" value="Por_Secre_tail"/>
    <property type="match status" value="1"/>
</dbReference>
<organism evidence="2 3">
    <name type="scientific">Fulvivirga imtechensis AK7</name>
    <dbReference type="NCBI Taxonomy" id="1237149"/>
    <lineage>
        <taxon>Bacteria</taxon>
        <taxon>Pseudomonadati</taxon>
        <taxon>Bacteroidota</taxon>
        <taxon>Cytophagia</taxon>
        <taxon>Cytophagales</taxon>
        <taxon>Fulvivirgaceae</taxon>
        <taxon>Fulvivirga</taxon>
    </lineage>
</organism>
<dbReference type="NCBIfam" id="TIGR04183">
    <property type="entry name" value="Por_Secre_tail"/>
    <property type="match status" value="1"/>
</dbReference>
<accession>L8JS08</accession>
<name>L8JS08_9BACT</name>
<dbReference type="STRING" id="1237149.C900_03133"/>
<dbReference type="AlphaFoldDB" id="L8JS08"/>
<evidence type="ECO:0000259" key="1">
    <source>
        <dbReference type="Pfam" id="PF18962"/>
    </source>
</evidence>
<reference evidence="2 3" key="1">
    <citation type="submission" date="2012-12" db="EMBL/GenBank/DDBJ databases">
        <title>Genome assembly of Fulvivirga imtechensis AK7.</title>
        <authorList>
            <person name="Nupur N."/>
            <person name="Khatri I."/>
            <person name="Kumar R."/>
            <person name="Subramanian S."/>
            <person name="Pinnaka A."/>
        </authorList>
    </citation>
    <scope>NUCLEOTIDE SEQUENCE [LARGE SCALE GENOMIC DNA]</scope>
    <source>
        <strain evidence="2 3">AK7</strain>
    </source>
</reference>
<gene>
    <name evidence="2" type="ORF">C900_03133</name>
</gene>
<sequence>MKNLHQENRSKEELSSVNITGTSRETYIDGLSAAGLKFVRIALLLIVVQLVSYHHSLACWPTGNVTWTGNSNSNWNNAANYSGNWGALPGNRDRVIIDPDNYTNAPVINSTPSFTPASIMVRDGGSLTVNVSAATSYVEIGGDDNSIVVKSGVKLSVNSDFLLSSNGGRVTLSGGGDVDVKNDLIFENNATRLVNNLTGQLSVDGDAIFEAIGSRLDNNGNVSIEGDLRTDGILDINNRVNNNSDAVLTIGGDIDFKGAASYIDNEGTITQSGNFAGIDLLSLFDNKSGGTWNWTYTGGAPDWNVVSVLTSSGTIVYGGLGSQAVLPLEYNNLVISGSGTKQLQAATTVNGSLTLSGGYVALNDADLTIGNSGSINNASASQFIITNGNGRLTQNNLGSGGRTGNILFPVGTATSSYTPLTINNSGVADNYSIRLESGLYDDGYSGPAQTANAVNKTWFIDEAVEGGSDVTLTLQWNVSDQLSGFSPTAVRIIHYDGSLWERMSEGAASGTGPFTMSASGVSSFSPFGVEGEDGVLPVELMTFNAAMHGEAALLKWATASELNNDYFTIEKTTDLEHFEEIGIVQGKGTTDERSDYEFYDRDPSYGISYYRLKQTDFDGTFTYSEVTKIDNKTGSEVPGFKMYPVPNRGEHLTIRATGLSSDEECALAIVNLQGQLVYQGSVRIYNNEEVTLNFGQKLPQGIYTLRLNATTPIVKQFVVK</sequence>
<keyword evidence="3" id="KW-1185">Reference proteome</keyword>
<evidence type="ECO:0000313" key="2">
    <source>
        <dbReference type="EMBL" id="ELR71003.1"/>
    </source>
</evidence>
<dbReference type="EMBL" id="AMZN01000046">
    <property type="protein sequence ID" value="ELR71003.1"/>
    <property type="molecule type" value="Genomic_DNA"/>
</dbReference>
<evidence type="ECO:0000313" key="3">
    <source>
        <dbReference type="Proteomes" id="UP000011135"/>
    </source>
</evidence>
<dbReference type="RefSeq" id="WP_009580485.1">
    <property type="nucleotide sequence ID" value="NZ_AMZN01000046.1"/>
</dbReference>
<protein>
    <recommendedName>
        <fullName evidence="1">Secretion system C-terminal sorting domain-containing protein</fullName>
    </recommendedName>
</protein>
<dbReference type="Proteomes" id="UP000011135">
    <property type="component" value="Unassembled WGS sequence"/>
</dbReference>
<dbReference type="OrthoDB" id="927019at2"/>
<proteinExistence type="predicted"/>